<feature type="compositionally biased region" description="Polar residues" evidence="1">
    <location>
        <begin position="47"/>
        <end position="56"/>
    </location>
</feature>
<organism evidence="2 3">
    <name type="scientific">Candidatus Curtissbacteria bacterium RIFCSPHIGHO2_01_FULL_41_11</name>
    <dbReference type="NCBI Taxonomy" id="1797711"/>
    <lineage>
        <taxon>Bacteria</taxon>
        <taxon>Candidatus Curtissiibacteriota</taxon>
    </lineage>
</organism>
<evidence type="ECO:0000313" key="2">
    <source>
        <dbReference type="EMBL" id="OGD86390.1"/>
    </source>
</evidence>
<dbReference type="AlphaFoldDB" id="A0A1F5G3E0"/>
<dbReference type="EMBL" id="MFAZ01000043">
    <property type="protein sequence ID" value="OGD86390.1"/>
    <property type="molecule type" value="Genomic_DNA"/>
</dbReference>
<gene>
    <name evidence="2" type="ORF">A2870_00745</name>
</gene>
<sequence length="112" mass="12044">MPEQKNKEKVLIGQVTETSSADSFIARDLQERKEEYYATSGKTLTASPVGQSNSPGQIGILKPGSYTSGHASTEENRPVQTGGVVIDFSNFKENASGVGRELVADRQNRKAA</sequence>
<accession>A0A1F5G3E0</accession>
<dbReference type="Proteomes" id="UP000179102">
    <property type="component" value="Unassembled WGS sequence"/>
</dbReference>
<dbReference type="STRING" id="1797711.A2870_00745"/>
<comment type="caution">
    <text evidence="2">The sequence shown here is derived from an EMBL/GenBank/DDBJ whole genome shotgun (WGS) entry which is preliminary data.</text>
</comment>
<reference evidence="2 3" key="1">
    <citation type="journal article" date="2016" name="Nat. Commun.">
        <title>Thousands of microbial genomes shed light on interconnected biogeochemical processes in an aquifer system.</title>
        <authorList>
            <person name="Anantharaman K."/>
            <person name="Brown C.T."/>
            <person name="Hug L.A."/>
            <person name="Sharon I."/>
            <person name="Castelle C.J."/>
            <person name="Probst A.J."/>
            <person name="Thomas B.C."/>
            <person name="Singh A."/>
            <person name="Wilkins M.J."/>
            <person name="Karaoz U."/>
            <person name="Brodie E.L."/>
            <person name="Williams K.H."/>
            <person name="Hubbard S.S."/>
            <person name="Banfield J.F."/>
        </authorList>
    </citation>
    <scope>NUCLEOTIDE SEQUENCE [LARGE SCALE GENOMIC DNA]</scope>
</reference>
<protein>
    <submittedName>
        <fullName evidence="2">Uncharacterized protein</fullName>
    </submittedName>
</protein>
<evidence type="ECO:0000256" key="1">
    <source>
        <dbReference type="SAM" id="MobiDB-lite"/>
    </source>
</evidence>
<feature type="region of interest" description="Disordered" evidence="1">
    <location>
        <begin position="47"/>
        <end position="78"/>
    </location>
</feature>
<evidence type="ECO:0000313" key="3">
    <source>
        <dbReference type="Proteomes" id="UP000179102"/>
    </source>
</evidence>
<name>A0A1F5G3E0_9BACT</name>
<proteinExistence type="predicted"/>